<comment type="subunit">
    <text evidence="2">Interacts with coenzyme Q.</text>
</comment>
<dbReference type="InterPro" id="IPR044996">
    <property type="entry name" value="COQ10-like"/>
</dbReference>
<dbReference type="InterPro" id="IPR005031">
    <property type="entry name" value="COQ10_START"/>
</dbReference>
<dbReference type="AlphaFoldDB" id="A0AAE0CCU0"/>
<evidence type="ECO:0000313" key="6">
    <source>
        <dbReference type="Proteomes" id="UP001190700"/>
    </source>
</evidence>
<keyword evidence="6" id="KW-1185">Reference proteome</keyword>
<feature type="domain" description="Coenzyme Q-binding protein COQ10 START" evidence="4">
    <location>
        <begin position="88"/>
        <end position="215"/>
    </location>
</feature>
<reference evidence="5 6" key="1">
    <citation type="journal article" date="2015" name="Genome Biol. Evol.">
        <title>Comparative Genomics of a Bacterivorous Green Alga Reveals Evolutionary Causalities and Consequences of Phago-Mixotrophic Mode of Nutrition.</title>
        <authorList>
            <person name="Burns J.A."/>
            <person name="Paasch A."/>
            <person name="Narechania A."/>
            <person name="Kim E."/>
        </authorList>
    </citation>
    <scope>NUCLEOTIDE SEQUENCE [LARGE SCALE GENOMIC DNA]</scope>
    <source>
        <strain evidence="5 6">PLY_AMNH</strain>
    </source>
</reference>
<protein>
    <recommendedName>
        <fullName evidence="4">Coenzyme Q-binding protein COQ10 START domain-containing protein</fullName>
    </recommendedName>
</protein>
<dbReference type="Proteomes" id="UP001190700">
    <property type="component" value="Unassembled WGS sequence"/>
</dbReference>
<evidence type="ECO:0000313" key="5">
    <source>
        <dbReference type="EMBL" id="KAK3252706.1"/>
    </source>
</evidence>
<comment type="caution">
    <text evidence="5">The sequence shown here is derived from an EMBL/GenBank/DDBJ whole genome shotgun (WGS) entry which is preliminary data.</text>
</comment>
<dbReference type="Pfam" id="PF03364">
    <property type="entry name" value="Polyketide_cyc"/>
    <property type="match status" value="1"/>
</dbReference>
<dbReference type="Gene3D" id="3.30.530.20">
    <property type="match status" value="1"/>
</dbReference>
<proteinExistence type="inferred from homology"/>
<dbReference type="GO" id="GO:0048039">
    <property type="term" value="F:ubiquinone binding"/>
    <property type="evidence" value="ECO:0007669"/>
    <property type="project" value="InterPro"/>
</dbReference>
<comment type="similarity">
    <text evidence="1">Belongs to the COQ10 family.</text>
</comment>
<evidence type="ECO:0000256" key="2">
    <source>
        <dbReference type="ARBA" id="ARBA00011814"/>
    </source>
</evidence>
<dbReference type="InterPro" id="IPR023393">
    <property type="entry name" value="START-like_dom_sf"/>
</dbReference>
<evidence type="ECO:0000259" key="4">
    <source>
        <dbReference type="Pfam" id="PF03364"/>
    </source>
</evidence>
<dbReference type="SUPFAM" id="SSF55961">
    <property type="entry name" value="Bet v1-like"/>
    <property type="match status" value="1"/>
</dbReference>
<name>A0AAE0CCU0_9CHLO</name>
<dbReference type="CDD" id="cd07813">
    <property type="entry name" value="COQ10p_like"/>
    <property type="match status" value="1"/>
</dbReference>
<sequence length="234" mass="26921">MNALTRRIVQNRRPLYQSFWSRKVVHAGPLQDRLCEANPANCWLVDIQSSHRIRNAGHITSIPSSFACSRLFFTSSQPEKQHSERRLIGYSPEQIFDVVIAVEQYKDFLPWCEGSRIIRKFNGGVEAELSVGFKVFTESYTSRVTFQRPVKVTSSVSDSNLFTHLDSSWTFRPGPSPNTCWLEFKVNFGFKSALYREVASLVFEEVMQHMVAAFESRCQHTYGASTINRNRPRI</sequence>
<comment type="function">
    <text evidence="3">Required for the function of coenzyme Q in the respiratory chain. May serve as a chaperone or may be involved in the transport of Q6 from its site of synthesis to the catalytic sites of the respiratory complexes.</text>
</comment>
<dbReference type="GO" id="GO:0045333">
    <property type="term" value="P:cellular respiration"/>
    <property type="evidence" value="ECO:0007669"/>
    <property type="project" value="InterPro"/>
</dbReference>
<dbReference type="PANTHER" id="PTHR12901:SF10">
    <property type="entry name" value="COENZYME Q-BINDING PROTEIN COQ10, MITOCHONDRIAL"/>
    <property type="match status" value="1"/>
</dbReference>
<evidence type="ECO:0000256" key="1">
    <source>
        <dbReference type="ARBA" id="ARBA00006885"/>
    </source>
</evidence>
<evidence type="ECO:0000256" key="3">
    <source>
        <dbReference type="ARBA" id="ARBA00024947"/>
    </source>
</evidence>
<dbReference type="EMBL" id="LGRX02025257">
    <property type="protein sequence ID" value="KAK3252706.1"/>
    <property type="molecule type" value="Genomic_DNA"/>
</dbReference>
<dbReference type="GO" id="GO:0005739">
    <property type="term" value="C:mitochondrion"/>
    <property type="evidence" value="ECO:0007669"/>
    <property type="project" value="TreeGrafter"/>
</dbReference>
<dbReference type="PANTHER" id="PTHR12901">
    <property type="entry name" value="SPERM PROTEIN HOMOLOG"/>
    <property type="match status" value="1"/>
</dbReference>
<organism evidence="5 6">
    <name type="scientific">Cymbomonas tetramitiformis</name>
    <dbReference type="NCBI Taxonomy" id="36881"/>
    <lineage>
        <taxon>Eukaryota</taxon>
        <taxon>Viridiplantae</taxon>
        <taxon>Chlorophyta</taxon>
        <taxon>Pyramimonadophyceae</taxon>
        <taxon>Pyramimonadales</taxon>
        <taxon>Pyramimonadaceae</taxon>
        <taxon>Cymbomonas</taxon>
    </lineage>
</organism>
<accession>A0AAE0CCU0</accession>
<gene>
    <name evidence="5" type="ORF">CYMTET_38008</name>
</gene>